<feature type="region of interest" description="Disordered" evidence="1">
    <location>
        <begin position="35"/>
        <end position="165"/>
    </location>
</feature>
<dbReference type="STRING" id="215637.A0A4P9ZPK2"/>
<feature type="region of interest" description="Disordered" evidence="1">
    <location>
        <begin position="730"/>
        <end position="860"/>
    </location>
</feature>
<evidence type="ECO:0000256" key="1">
    <source>
        <dbReference type="SAM" id="MobiDB-lite"/>
    </source>
</evidence>
<feature type="compositionally biased region" description="Polar residues" evidence="1">
    <location>
        <begin position="182"/>
        <end position="194"/>
    </location>
</feature>
<feature type="compositionally biased region" description="Basic and acidic residues" evidence="1">
    <location>
        <begin position="220"/>
        <end position="229"/>
    </location>
</feature>
<organism evidence="2 3">
    <name type="scientific">Dimargaris cristalligena</name>
    <dbReference type="NCBI Taxonomy" id="215637"/>
    <lineage>
        <taxon>Eukaryota</taxon>
        <taxon>Fungi</taxon>
        <taxon>Fungi incertae sedis</taxon>
        <taxon>Zoopagomycota</taxon>
        <taxon>Kickxellomycotina</taxon>
        <taxon>Dimargaritomycetes</taxon>
        <taxon>Dimargaritales</taxon>
        <taxon>Dimargaritaceae</taxon>
        <taxon>Dimargaris</taxon>
    </lineage>
</organism>
<keyword evidence="3" id="KW-1185">Reference proteome</keyword>
<dbReference type="SMART" id="SM00671">
    <property type="entry name" value="SEL1"/>
    <property type="match status" value="3"/>
</dbReference>
<feature type="region of interest" description="Disordered" evidence="1">
    <location>
        <begin position="897"/>
        <end position="1054"/>
    </location>
</feature>
<feature type="compositionally biased region" description="Polar residues" evidence="1">
    <location>
        <begin position="822"/>
        <end position="837"/>
    </location>
</feature>
<dbReference type="GO" id="GO:0032153">
    <property type="term" value="C:cell division site"/>
    <property type="evidence" value="ECO:0007669"/>
    <property type="project" value="TreeGrafter"/>
</dbReference>
<feature type="region of interest" description="Disordered" evidence="1">
    <location>
        <begin position="182"/>
        <end position="265"/>
    </location>
</feature>
<protein>
    <submittedName>
        <fullName evidence="2">Uncharacterized protein</fullName>
    </submittedName>
</protein>
<reference evidence="3" key="1">
    <citation type="journal article" date="2018" name="Nat. Microbiol.">
        <title>Leveraging single-cell genomics to expand the fungal tree of life.</title>
        <authorList>
            <person name="Ahrendt S.R."/>
            <person name="Quandt C.A."/>
            <person name="Ciobanu D."/>
            <person name="Clum A."/>
            <person name="Salamov A."/>
            <person name="Andreopoulos B."/>
            <person name="Cheng J.F."/>
            <person name="Woyke T."/>
            <person name="Pelin A."/>
            <person name="Henrissat B."/>
            <person name="Reynolds N.K."/>
            <person name="Benny G.L."/>
            <person name="Smith M.E."/>
            <person name="James T.Y."/>
            <person name="Grigoriev I.V."/>
        </authorList>
    </citation>
    <scope>NUCLEOTIDE SEQUENCE [LARGE SCALE GENOMIC DNA]</scope>
    <source>
        <strain evidence="3">RSA 468</strain>
    </source>
</reference>
<feature type="region of interest" description="Disordered" evidence="1">
    <location>
        <begin position="1149"/>
        <end position="1216"/>
    </location>
</feature>
<dbReference type="InterPro" id="IPR006597">
    <property type="entry name" value="Sel1-like"/>
</dbReference>
<accession>A0A4P9ZPK2</accession>
<evidence type="ECO:0000313" key="3">
    <source>
        <dbReference type="Proteomes" id="UP000268162"/>
    </source>
</evidence>
<dbReference type="InterPro" id="IPR011990">
    <property type="entry name" value="TPR-like_helical_dom_sf"/>
</dbReference>
<proteinExistence type="predicted"/>
<sequence length="1361" mass="142674">MKAFKRYLPSNFAPARKDDPVAKSPTLVVPTISTILSPQTATLSPEGAVGATPTPRDSADPQGTAPTSPSSAAKPPPGFLRIDTQRRSPSLKLPGVSRRDSIGPTAGGGGLPSATKVTDNPVTNVAPPYPTRDRSVTNPTLSGHKPPSPPTLLAEGGPVPGGTRRRKILSWLPQANPIVQNFMQSSNSSRTSLAKSPDSPTVEILKIVHSPTSPTMGGEGNRKGDDQPPPKKPLPPPSSAPPHAGRGFSSVRNQPRMDTPLSPVYHKSKLNKSDLDVGLLHGQLFPPASATLESARSSAEALFADPAAPREELGPETRTGDAVGRSLTIIIPPGDGHRSACHSPISPYDPEAEASMTADQRRRLSYTRLLQGYPTFERDLVNRSRSASLQSLESVGSESGGTARLAVPSPLGRCSYSANADDNPAPSSESVLISDKVHVPIPVTQPSRHTLPSIRGASVSTPLVPETNNVHTTGRSTGPPYPDAQLPGLYGESGKSRGRRMTSQFNRLLEKPLAFMRSARPSSPTDANSWSGWWAGSGYATAARHSTSGVDHNSHQHASGSQSVREGKRTASSSSLLSSPASSSFVVHSVVRTTPRALSDTFTADDDPVSRTFDHRPVPMSPQIESAATMPLPRASRARDRAMPPTFTDSRSTPLPLPERPSSAYAATTARHSSGHAKIPGQPLPRGGSASFQPLPRPWSHFGGSLLDSVAPSASPTRCSLDEANIITSNDSSASQSANSEAWVTSFPPPPHAESTLPPRIRIPIRTSSLHSLESDRATTSSHTGSEIGQRSNIPSLSNPVSTLANAHDDTSAAPQPLMPSPISTSLPASEPQSSAGAPSRSPLAGSPTEPTSKVGTMSLPPRISTLSALSAAVVDTKADAMLLAAPIPKPFAQNDLSLEGMAPSTSPTDATGSIRALPSRGNSPTSPTAGSSPSRMMPPFMVERRPSSSGKTSPLSAVGPGPTRLKPPAPLASSSPLPGPLRIDTGLSRNVPIRRASDSSENSSHSPDASPVASVLPLLNPPPSSTDDDSNTTTLLGGITIPSHSTSPSSWRSMDQGMASLKLRVPPLSSSPMEYRLSQEFDHSSYLPTVASPRDFTPTMVAADALHLTSIPLEPPHLPPSSSPDLLTLGTDPQALQDALLAASSRSGALNLPSPALPMGRRSPVTSPRISRPPSPLVANSGVAPHTAEMVGVAPQPHSPDMLHPTTSGDNAAMDDGDAFLQSALAAHDQGDLRQSTHLFRQAALQGSSLGLFFYGIALRHGWGCKADPEFAFKCLQKAVSHAIVELKESVRDTASTLIAKQELAIALYELAVCFQNGWGVRSDLSTAAFYFELSADLGDADAQNDIAFCYLNGRGGPRR</sequence>
<dbReference type="SUPFAM" id="SSF81901">
    <property type="entry name" value="HCP-like"/>
    <property type="match status" value="1"/>
</dbReference>
<evidence type="ECO:0000313" key="2">
    <source>
        <dbReference type="EMBL" id="RKP34611.1"/>
    </source>
</evidence>
<dbReference type="Gene3D" id="1.25.40.10">
    <property type="entry name" value="Tetratricopeptide repeat domain"/>
    <property type="match status" value="1"/>
</dbReference>
<dbReference type="GO" id="GO:0010972">
    <property type="term" value="P:negative regulation of G2/M transition of mitotic cell cycle"/>
    <property type="evidence" value="ECO:0007669"/>
    <property type="project" value="TreeGrafter"/>
</dbReference>
<feature type="compositionally biased region" description="Low complexity" evidence="1">
    <location>
        <begin position="1000"/>
        <end position="1012"/>
    </location>
</feature>
<feature type="compositionally biased region" description="Pro residues" evidence="1">
    <location>
        <begin position="230"/>
        <end position="240"/>
    </location>
</feature>
<dbReference type="Pfam" id="PF08238">
    <property type="entry name" value="Sel1"/>
    <property type="match status" value="4"/>
</dbReference>
<feature type="compositionally biased region" description="Polar residues" evidence="1">
    <location>
        <begin position="766"/>
        <end position="805"/>
    </location>
</feature>
<feature type="region of interest" description="Disordered" evidence="1">
    <location>
        <begin position="599"/>
        <end position="696"/>
    </location>
</feature>
<name>A0A4P9ZPK2_9FUNG</name>
<gene>
    <name evidence="2" type="ORF">BJ085DRAFT_36479</name>
</gene>
<feature type="compositionally biased region" description="Polar residues" evidence="1">
    <location>
        <begin position="545"/>
        <end position="564"/>
    </location>
</feature>
<dbReference type="InterPro" id="IPR052945">
    <property type="entry name" value="Mitotic_Regulator"/>
</dbReference>
<dbReference type="PANTHER" id="PTHR43628">
    <property type="entry name" value="ACTIVATOR OF C KINASE PROTEIN 1-RELATED"/>
    <property type="match status" value="1"/>
</dbReference>
<feature type="compositionally biased region" description="Low complexity" evidence="1">
    <location>
        <begin position="730"/>
        <end position="740"/>
    </location>
</feature>
<feature type="compositionally biased region" description="Low complexity" evidence="1">
    <location>
        <begin position="924"/>
        <end position="935"/>
    </location>
</feature>
<feature type="compositionally biased region" description="Basic and acidic residues" evidence="1">
    <location>
        <begin position="608"/>
        <end position="617"/>
    </location>
</feature>
<dbReference type="EMBL" id="ML003134">
    <property type="protein sequence ID" value="RKP34611.1"/>
    <property type="molecule type" value="Genomic_DNA"/>
</dbReference>
<dbReference type="Proteomes" id="UP000268162">
    <property type="component" value="Unassembled WGS sequence"/>
</dbReference>
<dbReference type="PANTHER" id="PTHR43628:SF1">
    <property type="entry name" value="CHITIN SYNTHASE REGULATORY FACTOR 2-RELATED"/>
    <property type="match status" value="1"/>
</dbReference>
<feature type="compositionally biased region" description="Low complexity" evidence="1">
    <location>
        <begin position="1032"/>
        <end position="1051"/>
    </location>
</feature>
<feature type="region of interest" description="Disordered" evidence="1">
    <location>
        <begin position="1"/>
        <end position="23"/>
    </location>
</feature>
<feature type="compositionally biased region" description="Low complexity" evidence="1">
    <location>
        <begin position="64"/>
        <end position="73"/>
    </location>
</feature>
<feature type="compositionally biased region" description="Polar residues" evidence="1">
    <location>
        <begin position="458"/>
        <end position="476"/>
    </location>
</feature>
<feature type="region of interest" description="Disordered" evidence="1">
    <location>
        <begin position="443"/>
        <end position="500"/>
    </location>
</feature>
<feature type="region of interest" description="Disordered" evidence="1">
    <location>
        <begin position="545"/>
        <end position="579"/>
    </location>
</feature>